<evidence type="ECO:0000256" key="1">
    <source>
        <dbReference type="SAM" id="MobiDB-lite"/>
    </source>
</evidence>
<dbReference type="WBParaSite" id="MhA1_Contig586.frz3.gene21">
    <property type="protein sequence ID" value="MhA1_Contig586.frz3.gene21"/>
    <property type="gene ID" value="MhA1_Contig586.frz3.gene21"/>
</dbReference>
<evidence type="ECO:0000313" key="2">
    <source>
        <dbReference type="Proteomes" id="UP000095281"/>
    </source>
</evidence>
<sequence length="634" mass="73040">MTGILANYLEEEEKKHLKNFLGLLKEKTHFYYAYSSIIKEMRKTECYSITENENSFENEFQELKLEKKFKYMLFKKLYNSLHVLNPKLLRKDSLKRNQVQFVDPEVIEEIEKIVRENLKNSLKFTLEKVKTKYKEKFPDDTKLNQLEYFIKEEIGKLITKLGNLKSKIASKYEERTKTFDSEIKQEYFYNETRGLNRRIDNMIAKIKIDGSQEIMQNDESFQHSFTISTSAPPISPPDTPRDFKEDTTSLNGKNALPSDNEKPIKILTATKKEKHGKHKQKKETNGIRTNYSTSPYESTPPEFLNETIKVIKDISPRGINNVEDNFAFLKNINEPNVSTSSTTNNDKESRPSNGFIPDGIDFAWPLESNQNGTEFFDLINRDSSSQNNLENIEKIFENGKKENGTVLGSPDLINLESTNQNGEINGEHLEAFAREIESGSSSDFISFDLLQTNNVINGGKHFEGDKYNSEMDKVEINNSEPTQTPSTSEIQPVSEIEELEPGHEQVFKSILEEAENSDKNNCYTDSNGNLFCGWKGKHLENNNSEIVELEDDLPKLDQIISTTSEIHPETEPKRKTTLRELLEKSKEDNDQDEESKKDGTKKDELKKDKTGDKKGSKIGSLKRWLNKKRQKLFS</sequence>
<protein>
    <submittedName>
        <fullName evidence="3">Uncharacterized protein</fullName>
    </submittedName>
</protein>
<organism evidence="2 3">
    <name type="scientific">Meloidogyne hapla</name>
    <name type="common">Root-knot nematode worm</name>
    <dbReference type="NCBI Taxonomy" id="6305"/>
    <lineage>
        <taxon>Eukaryota</taxon>
        <taxon>Metazoa</taxon>
        <taxon>Ecdysozoa</taxon>
        <taxon>Nematoda</taxon>
        <taxon>Chromadorea</taxon>
        <taxon>Rhabditida</taxon>
        <taxon>Tylenchina</taxon>
        <taxon>Tylenchomorpha</taxon>
        <taxon>Tylenchoidea</taxon>
        <taxon>Meloidogynidae</taxon>
        <taxon>Meloidogyninae</taxon>
        <taxon>Meloidogyne</taxon>
    </lineage>
</organism>
<dbReference type="AlphaFoldDB" id="A0A1I8BTP5"/>
<evidence type="ECO:0000313" key="3">
    <source>
        <dbReference type="WBParaSite" id="MhA1_Contig586.frz3.gene21"/>
    </source>
</evidence>
<feature type="compositionally biased region" description="Polar residues" evidence="1">
    <location>
        <begin position="286"/>
        <end position="297"/>
    </location>
</feature>
<name>A0A1I8BTP5_MELHA</name>
<feature type="compositionally biased region" description="Basic and acidic residues" evidence="1">
    <location>
        <begin position="580"/>
        <end position="615"/>
    </location>
</feature>
<feature type="region of interest" description="Disordered" evidence="1">
    <location>
        <begin position="229"/>
        <end position="298"/>
    </location>
</feature>
<feature type="region of interest" description="Disordered" evidence="1">
    <location>
        <begin position="580"/>
        <end position="634"/>
    </location>
</feature>
<proteinExistence type="predicted"/>
<keyword evidence="2" id="KW-1185">Reference proteome</keyword>
<reference evidence="3" key="1">
    <citation type="submission" date="2016-11" db="UniProtKB">
        <authorList>
            <consortium name="WormBaseParasite"/>
        </authorList>
    </citation>
    <scope>IDENTIFICATION</scope>
</reference>
<dbReference type="Proteomes" id="UP000095281">
    <property type="component" value="Unplaced"/>
</dbReference>
<feature type="compositionally biased region" description="Basic residues" evidence="1">
    <location>
        <begin position="624"/>
        <end position="634"/>
    </location>
</feature>
<accession>A0A1I8BTP5</accession>
<feature type="compositionally biased region" description="Basic residues" evidence="1">
    <location>
        <begin position="272"/>
        <end position="281"/>
    </location>
</feature>